<feature type="region of interest" description="Disordered" evidence="4">
    <location>
        <begin position="125"/>
        <end position="149"/>
    </location>
</feature>
<feature type="repeat" description="WD" evidence="3">
    <location>
        <begin position="155"/>
        <end position="186"/>
    </location>
</feature>
<feature type="repeat" description="WD" evidence="3">
    <location>
        <begin position="84"/>
        <end position="118"/>
    </location>
</feature>
<dbReference type="PANTHER" id="PTHR19862">
    <property type="entry name" value="WD REPEAT-CONTAINING PROTEIN 48"/>
    <property type="match status" value="1"/>
</dbReference>
<dbReference type="InterPro" id="IPR021772">
    <property type="entry name" value="WDR48/Bun107"/>
</dbReference>
<dbReference type="InterPro" id="IPR036322">
    <property type="entry name" value="WD40_repeat_dom_sf"/>
</dbReference>
<dbReference type="PROSITE" id="PS00678">
    <property type="entry name" value="WD_REPEATS_1"/>
    <property type="match status" value="2"/>
</dbReference>
<dbReference type="GO" id="GO:0043130">
    <property type="term" value="F:ubiquitin binding"/>
    <property type="evidence" value="ECO:0007669"/>
    <property type="project" value="TreeGrafter"/>
</dbReference>
<feature type="region of interest" description="Disordered" evidence="4">
    <location>
        <begin position="1034"/>
        <end position="1053"/>
    </location>
</feature>
<evidence type="ECO:0000313" key="6">
    <source>
        <dbReference type="EMBL" id="CZS89648.1"/>
    </source>
</evidence>
<sequence>MNLGTGISPAPQRMWVGVMLAVPGLAWLLRSTSNGDAVCSAEQKLFTLSYLHLLRASSTLSLTPSSPSDQGLALPAFLPLANSPGGHRLGVNGLAVDSDQSILYSGGRDGAICAWNLNLDLKTSIPPENPFDSPDDPTSETSSKTQTSTTFRAQTQAHTHWVNDIVLAQNNTALVSASSDLTVRVWRPLSNESEAPQTIGQHADYVKCVATPGPQSEWVASGGLDRRICLWDLSGAGKKLEIEVGDEEKSEKGSVYALSVSRSILASGGPESIVRLWDPRTGKRVTKFVGHTDNIRDILVSESGDTIMTASSDQTVKVWSVTAGRCMHTLTMHNDSVWSLFSDDPDLGVFYSSDRSGLVVKTDVRGTLGEMDDGLSLAVAHENEGVNKVIACGDHIWTATSSSSINRWANIDTGSDIQLPEAYRRHRASSAASRPRQLSTPVTTGGSKKEIPAQSVLRISNTASFPAPAARDSDAATTYSALSGARKASEVIIDPDIGVIIPIHALPEETIEGQHGLVKHKLLNDRRRALTLDTAGDVLLWDLLGCIPIQSFGKRHLEDVEPEVNTMEAVAPWCSIDTRTGRLAVVLEEYNCFDAEMYADELELDQGVEFRDDQRINLGKWILRHIFSNLIDEMIKRDEVIRKELNDKIKKGGQRANAPTTIQIPAAGSSWADNSALTPRGNGHTYPMTPGMGIGVATPAALNHLPGVPEDGAPLDKKASQASRTSADKTGDYFSSTPLPSEASSKPIAETLEAPPKSPSDTDKETNGKDGNTLFGKKFRMGMGSMSFGSKKLGRSASTATTEKPVVIDEKVEDGSETSSSGEKEKEVDDNFFGIVQKIRNEYGRFLLENPETRVETAITPSLPNETPVLKPPPMTTVIIQEETSGGSADLYRGTVATVGEDATLIAERAPMWLGDLLLRNKIPIKEPVKVSFVLQPWQDLLPSIAGPDGNSRLNANRMLRVKKILAYVAERIEAAPEQPDPDALRPEEYLELYCYDQKLPITMSLATLRAHVWKGGADVMLYYKANGRKPIAHAKAPESTPGVPAAPTTPTT</sequence>
<dbReference type="InterPro" id="IPR051246">
    <property type="entry name" value="WDR48"/>
</dbReference>
<protein>
    <submittedName>
        <fullName evidence="6">Probable WD repeat-containing protein 48</fullName>
    </submittedName>
</protein>
<feature type="chain" id="PRO_5009445402" evidence="5">
    <location>
        <begin position="27"/>
        <end position="1053"/>
    </location>
</feature>
<dbReference type="Proteomes" id="UP000178912">
    <property type="component" value="Unassembled WGS sequence"/>
</dbReference>
<evidence type="ECO:0000256" key="2">
    <source>
        <dbReference type="ARBA" id="ARBA00022737"/>
    </source>
</evidence>
<dbReference type="InterPro" id="IPR015943">
    <property type="entry name" value="WD40/YVTN_repeat-like_dom_sf"/>
</dbReference>
<dbReference type="SMART" id="SM00320">
    <property type="entry name" value="WD40"/>
    <property type="match status" value="6"/>
</dbReference>
<keyword evidence="1 3" id="KW-0853">WD repeat</keyword>
<proteinExistence type="predicted"/>
<feature type="compositionally biased region" description="Low complexity" evidence="4">
    <location>
        <begin position="1041"/>
        <end position="1053"/>
    </location>
</feature>
<evidence type="ECO:0000256" key="4">
    <source>
        <dbReference type="SAM" id="MobiDB-lite"/>
    </source>
</evidence>
<feature type="signal peptide" evidence="5">
    <location>
        <begin position="1"/>
        <end position="26"/>
    </location>
</feature>
<evidence type="ECO:0000256" key="1">
    <source>
        <dbReference type="ARBA" id="ARBA00022574"/>
    </source>
</evidence>
<dbReference type="EMBL" id="FJUX01000003">
    <property type="protein sequence ID" value="CZS89648.1"/>
    <property type="molecule type" value="Genomic_DNA"/>
</dbReference>
<keyword evidence="2" id="KW-0677">Repeat</keyword>
<evidence type="ECO:0000313" key="7">
    <source>
        <dbReference type="Proteomes" id="UP000178912"/>
    </source>
</evidence>
<dbReference type="PROSITE" id="PS50294">
    <property type="entry name" value="WD_REPEATS_REGION"/>
    <property type="match status" value="3"/>
</dbReference>
<dbReference type="FunFam" id="2.130.10.10:FF:001614">
    <property type="entry name" value="WD repeat protein"/>
    <property type="match status" value="1"/>
</dbReference>
<dbReference type="Gene3D" id="2.130.10.10">
    <property type="entry name" value="YVTN repeat-like/Quinoprotein amine dehydrogenase"/>
    <property type="match status" value="2"/>
</dbReference>
<feature type="compositionally biased region" description="Polar residues" evidence="4">
    <location>
        <begin position="733"/>
        <end position="744"/>
    </location>
</feature>
<dbReference type="SUPFAM" id="SSF50978">
    <property type="entry name" value="WD40 repeat-like"/>
    <property type="match status" value="1"/>
</dbReference>
<dbReference type="InterPro" id="IPR001680">
    <property type="entry name" value="WD40_rpt"/>
</dbReference>
<name>A0A1E1JUX5_9HELO</name>
<dbReference type="PANTHER" id="PTHR19862:SF14">
    <property type="entry name" value="WD REPEAT-CONTAINING PROTEIN 48"/>
    <property type="match status" value="1"/>
</dbReference>
<reference evidence="7" key="1">
    <citation type="submission" date="2016-03" db="EMBL/GenBank/DDBJ databases">
        <authorList>
            <person name="Guldener U."/>
        </authorList>
    </citation>
    <scope>NUCLEOTIDE SEQUENCE [LARGE SCALE GENOMIC DNA]</scope>
    <source>
        <strain evidence="7">04CH-RAC-A.6.1</strain>
    </source>
</reference>
<dbReference type="AlphaFoldDB" id="A0A1E1JUX5"/>
<keyword evidence="5" id="KW-0732">Signal</keyword>
<accession>A0A1E1JUX5</accession>
<dbReference type="OrthoDB" id="2421129at2759"/>
<dbReference type="InterPro" id="IPR019775">
    <property type="entry name" value="WD40_repeat_CS"/>
</dbReference>
<evidence type="ECO:0000256" key="3">
    <source>
        <dbReference type="PROSITE-ProRule" id="PRU00221"/>
    </source>
</evidence>
<evidence type="ECO:0000256" key="5">
    <source>
        <dbReference type="SAM" id="SignalP"/>
    </source>
</evidence>
<feature type="repeat" description="WD" evidence="3">
    <location>
        <begin position="248"/>
        <end position="287"/>
    </location>
</feature>
<feature type="region of interest" description="Disordered" evidence="4">
    <location>
        <begin position="702"/>
        <end position="826"/>
    </location>
</feature>
<dbReference type="PROSITE" id="PS50082">
    <property type="entry name" value="WD_REPEATS_2"/>
    <property type="match status" value="4"/>
</dbReference>
<dbReference type="CDD" id="cd00200">
    <property type="entry name" value="WD40"/>
    <property type="match status" value="1"/>
</dbReference>
<dbReference type="CDD" id="cd17041">
    <property type="entry name" value="Ubl_WDR48"/>
    <property type="match status" value="1"/>
</dbReference>
<feature type="compositionally biased region" description="Low complexity" evidence="4">
    <location>
        <begin position="429"/>
        <end position="439"/>
    </location>
</feature>
<dbReference type="Pfam" id="PF00400">
    <property type="entry name" value="WD40"/>
    <property type="match status" value="4"/>
</dbReference>
<feature type="compositionally biased region" description="Low complexity" evidence="4">
    <location>
        <begin position="139"/>
        <end position="149"/>
    </location>
</feature>
<keyword evidence="7" id="KW-1185">Reference proteome</keyword>
<dbReference type="GO" id="GO:0000724">
    <property type="term" value="P:double-strand break repair via homologous recombination"/>
    <property type="evidence" value="ECO:0007669"/>
    <property type="project" value="TreeGrafter"/>
</dbReference>
<feature type="repeat" description="WD" evidence="3">
    <location>
        <begin position="288"/>
        <end position="329"/>
    </location>
</feature>
<feature type="region of interest" description="Disordered" evidence="4">
    <location>
        <begin position="650"/>
        <end position="686"/>
    </location>
</feature>
<dbReference type="Pfam" id="PF11816">
    <property type="entry name" value="DUF3337"/>
    <property type="match status" value="1"/>
</dbReference>
<feature type="region of interest" description="Disordered" evidence="4">
    <location>
        <begin position="427"/>
        <end position="449"/>
    </location>
</feature>
<gene>
    <name evidence="6" type="ORF">RAG0_00961</name>
</gene>
<organism evidence="6 7">
    <name type="scientific">Rhynchosporium agropyri</name>
    <dbReference type="NCBI Taxonomy" id="914238"/>
    <lineage>
        <taxon>Eukaryota</taxon>
        <taxon>Fungi</taxon>
        <taxon>Dikarya</taxon>
        <taxon>Ascomycota</taxon>
        <taxon>Pezizomycotina</taxon>
        <taxon>Leotiomycetes</taxon>
        <taxon>Helotiales</taxon>
        <taxon>Ploettnerulaceae</taxon>
        <taxon>Rhynchosporium</taxon>
    </lineage>
</organism>